<comment type="similarity">
    <text evidence="2">Belongs to the eukaryotic AdoMetDC family.</text>
</comment>
<dbReference type="Gene3D" id="3.60.90.10">
    <property type="entry name" value="S-adenosylmethionine decarboxylase"/>
    <property type="match status" value="1"/>
</dbReference>
<organism evidence="5">
    <name type="scientific">Trypanosoma congolense (strain IL3000)</name>
    <dbReference type="NCBI Taxonomy" id="1068625"/>
    <lineage>
        <taxon>Eukaryota</taxon>
        <taxon>Discoba</taxon>
        <taxon>Euglenozoa</taxon>
        <taxon>Kinetoplastea</taxon>
        <taxon>Metakinetoplastina</taxon>
        <taxon>Trypanosomatida</taxon>
        <taxon>Trypanosomatidae</taxon>
        <taxon>Trypanosoma</taxon>
        <taxon>Nannomonas</taxon>
    </lineage>
</organism>
<dbReference type="UniPathway" id="UPA00331">
    <property type="reaction ID" value="UER00451"/>
</dbReference>
<dbReference type="InterPro" id="IPR016067">
    <property type="entry name" value="S-AdoMet_deCO2ase_core"/>
</dbReference>
<proteinExistence type="inferred from homology"/>
<dbReference type="SUPFAM" id="SSF56276">
    <property type="entry name" value="S-adenosylmethionine decarboxylase"/>
    <property type="match status" value="1"/>
</dbReference>
<protein>
    <submittedName>
        <fullName evidence="5">Putative S-adenosylmethionine decarboxylase proenzyme-like</fullName>
    </submittedName>
</protein>
<gene>
    <name evidence="5" type="ORF">TCIL3000_6_3900</name>
</gene>
<dbReference type="AlphaFoldDB" id="G0UP25"/>
<keyword evidence="3" id="KW-0745">Spermidine biosynthesis</keyword>
<accession>G0UP25</accession>
<dbReference type="GO" id="GO:0004014">
    <property type="term" value="F:adenosylmethionine decarboxylase activity"/>
    <property type="evidence" value="ECO:0007669"/>
    <property type="project" value="InterPro"/>
</dbReference>
<name>G0UP25_TRYCI</name>
<comment type="pathway">
    <text evidence="1">Amine and polyamine biosynthesis; S-adenosylmethioninamine biosynthesis; S-adenosylmethioninamine from S-adenosyl-L-methionine: step 1/1.</text>
</comment>
<dbReference type="GO" id="GO:0006597">
    <property type="term" value="P:spermine biosynthetic process"/>
    <property type="evidence" value="ECO:0007669"/>
    <property type="project" value="TreeGrafter"/>
</dbReference>
<dbReference type="GO" id="GO:0005829">
    <property type="term" value="C:cytosol"/>
    <property type="evidence" value="ECO:0007669"/>
    <property type="project" value="TreeGrafter"/>
</dbReference>
<dbReference type="InterPro" id="IPR048283">
    <property type="entry name" value="AdoMetDC-like"/>
</dbReference>
<sequence length="325" mass="37061">MMAIRENWRNECPGSVHDLMTYWGGFSQPKNAADSSLEKRLELNFVQPADTASITVDQLTAVMEYTGETLQQHSIEQGIYTLKFSKTLLLLTEKQIVLRAASSVMLHAALRPLLDLMKTHNIVTEWASFMRVNYASPWSATSETSDIMAQEYAELKSTFPSGHPYLTGPVDRDHCFYFVYDGIDRQKPNVRREEDVQINVYMYNVRSNGEWDLNGSDKEHRFVASHCPNEYETLRISTHGYNQPFVSFETNALSALKGIKGIVNGLLQKFCPEHVMILVLQDRDVHDSTVSHVFDELENFTPMHRGSNLFGGGYIFHQAMYTRSA</sequence>
<evidence type="ECO:0000256" key="2">
    <source>
        <dbReference type="ARBA" id="ARBA00008466"/>
    </source>
</evidence>
<evidence type="ECO:0000313" key="5">
    <source>
        <dbReference type="EMBL" id="CCC91136.1"/>
    </source>
</evidence>
<dbReference type="GO" id="GO:0008295">
    <property type="term" value="P:spermidine biosynthetic process"/>
    <property type="evidence" value="ECO:0007669"/>
    <property type="project" value="UniProtKB-KW"/>
</dbReference>
<dbReference type="PANTHER" id="PTHR11570:SF2">
    <property type="entry name" value="DECARBOXYLASE PROENZYME-LIKE, PUTATIVE-RELATED"/>
    <property type="match status" value="1"/>
</dbReference>
<dbReference type="Pfam" id="PF01536">
    <property type="entry name" value="SAM_decarbox"/>
    <property type="match status" value="1"/>
</dbReference>
<evidence type="ECO:0000256" key="4">
    <source>
        <dbReference type="ARBA" id="ARBA00023115"/>
    </source>
</evidence>
<dbReference type="PANTHER" id="PTHR11570">
    <property type="entry name" value="S-ADENOSYLMETHIONINE DECARBOXYLASE"/>
    <property type="match status" value="1"/>
</dbReference>
<keyword evidence="4" id="KW-0620">Polyamine biosynthesis</keyword>
<evidence type="ECO:0000256" key="3">
    <source>
        <dbReference type="ARBA" id="ARBA00023066"/>
    </source>
</evidence>
<dbReference type="EMBL" id="HE575319">
    <property type="protein sequence ID" value="CCC91136.1"/>
    <property type="molecule type" value="Genomic_DNA"/>
</dbReference>
<reference evidence="5" key="1">
    <citation type="journal article" date="2012" name="Proc. Natl. Acad. Sci. U.S.A.">
        <title>Antigenic diversity is generated by distinct evolutionary mechanisms in African trypanosome species.</title>
        <authorList>
            <person name="Jackson A.P."/>
            <person name="Berry A."/>
            <person name="Aslett M."/>
            <person name="Allison H.C."/>
            <person name="Burton P."/>
            <person name="Vavrova-Anderson J."/>
            <person name="Brown R."/>
            <person name="Browne H."/>
            <person name="Corton N."/>
            <person name="Hauser H."/>
            <person name="Gamble J."/>
            <person name="Gilderthorp R."/>
            <person name="Marcello L."/>
            <person name="McQuillan J."/>
            <person name="Otto T.D."/>
            <person name="Quail M.A."/>
            <person name="Sanders M.J."/>
            <person name="van Tonder A."/>
            <person name="Ginger M.L."/>
            <person name="Field M.C."/>
            <person name="Barry J.D."/>
            <person name="Hertz-Fowler C."/>
            <person name="Berriman M."/>
        </authorList>
    </citation>
    <scope>NUCLEOTIDE SEQUENCE</scope>
    <source>
        <strain evidence="5">IL3000</strain>
    </source>
</reference>
<dbReference type="VEuPathDB" id="TriTrypDB:TcIL3000_6_3900"/>
<evidence type="ECO:0000256" key="1">
    <source>
        <dbReference type="ARBA" id="ARBA00004911"/>
    </source>
</evidence>